<dbReference type="AlphaFoldDB" id="A0A381J708"/>
<dbReference type="InterPro" id="IPR001296">
    <property type="entry name" value="Glyco_trans_1"/>
</dbReference>
<gene>
    <name evidence="3" type="primary">pimB</name>
    <name evidence="3" type="ORF">NCTC9836_00449</name>
</gene>
<keyword evidence="3" id="KW-0328">Glycosyltransferase</keyword>
<name>A0A381J708_9CLOT</name>
<dbReference type="RefSeq" id="WP_115640272.1">
    <property type="nucleotide sequence ID" value="NZ_UFWZ01000001.1"/>
</dbReference>
<proteinExistence type="predicted"/>
<dbReference type="Pfam" id="PF13477">
    <property type="entry name" value="Glyco_trans_4_2"/>
    <property type="match status" value="1"/>
</dbReference>
<dbReference type="PANTHER" id="PTHR12526:SF638">
    <property type="entry name" value="SPORE COAT PROTEIN SA"/>
    <property type="match status" value="1"/>
</dbReference>
<dbReference type="EC" id="2.4.1.345" evidence="3"/>
<evidence type="ECO:0000313" key="3">
    <source>
        <dbReference type="EMBL" id="SUY45795.1"/>
    </source>
</evidence>
<dbReference type="GO" id="GO:0043750">
    <property type="term" value="F:phosphatidylinositol alpha-mannosyltransferase activity"/>
    <property type="evidence" value="ECO:0007669"/>
    <property type="project" value="UniProtKB-EC"/>
</dbReference>
<dbReference type="InterPro" id="IPR028098">
    <property type="entry name" value="Glyco_trans_4-like_N"/>
</dbReference>
<dbReference type="GO" id="GO:0016787">
    <property type="term" value="F:hydrolase activity"/>
    <property type="evidence" value="ECO:0007669"/>
    <property type="project" value="UniProtKB-KW"/>
</dbReference>
<dbReference type="OrthoDB" id="9810929at2"/>
<dbReference type="EMBL" id="UFWZ01000001">
    <property type="protein sequence ID" value="SUY45795.1"/>
    <property type="molecule type" value="Genomic_DNA"/>
</dbReference>
<dbReference type="Proteomes" id="UP000254664">
    <property type="component" value="Unassembled WGS sequence"/>
</dbReference>
<accession>A0A381J708</accession>
<feature type="domain" description="Glycosyl transferase family 1" evidence="1">
    <location>
        <begin position="172"/>
        <end position="344"/>
    </location>
</feature>
<keyword evidence="4" id="KW-1185">Reference proteome</keyword>
<evidence type="ECO:0000259" key="2">
    <source>
        <dbReference type="Pfam" id="PF13477"/>
    </source>
</evidence>
<keyword evidence="3" id="KW-0378">Hydrolase</keyword>
<protein>
    <submittedName>
        <fullName evidence="3">Glycoside hydrolase</fullName>
        <ecNumber evidence="3">2.4.1.345</ecNumber>
    </submittedName>
</protein>
<dbReference type="SUPFAM" id="SSF53756">
    <property type="entry name" value="UDP-Glycosyltransferase/glycogen phosphorylase"/>
    <property type="match status" value="1"/>
</dbReference>
<reference evidence="3 4" key="1">
    <citation type="submission" date="2018-06" db="EMBL/GenBank/DDBJ databases">
        <authorList>
            <consortium name="Pathogen Informatics"/>
            <person name="Doyle S."/>
        </authorList>
    </citation>
    <scope>NUCLEOTIDE SEQUENCE [LARGE SCALE GENOMIC DNA]</scope>
    <source>
        <strain evidence="3 4">NCTC9836</strain>
    </source>
</reference>
<organism evidence="3 4">
    <name type="scientific">Clostridium putrefaciens</name>
    <dbReference type="NCBI Taxonomy" id="99675"/>
    <lineage>
        <taxon>Bacteria</taxon>
        <taxon>Bacillati</taxon>
        <taxon>Bacillota</taxon>
        <taxon>Clostridia</taxon>
        <taxon>Eubacteriales</taxon>
        <taxon>Clostridiaceae</taxon>
        <taxon>Clostridium</taxon>
    </lineage>
</organism>
<dbReference type="Pfam" id="PF00534">
    <property type="entry name" value="Glycos_transf_1"/>
    <property type="match status" value="1"/>
</dbReference>
<evidence type="ECO:0000313" key="4">
    <source>
        <dbReference type="Proteomes" id="UP000254664"/>
    </source>
</evidence>
<evidence type="ECO:0000259" key="1">
    <source>
        <dbReference type="Pfam" id="PF00534"/>
    </source>
</evidence>
<feature type="domain" description="Glycosyltransferase subfamily 4-like N-terminal" evidence="2">
    <location>
        <begin position="2"/>
        <end position="136"/>
    </location>
</feature>
<sequence>MKILFLANAASVHTVRWVNALADKNHEVHLVYKYDDEPTENIISENVLLHRLKSAGTKGYFINAHELKQLFRTIKPDIVNAHYASGYGTLARLAKLKPLVLSVWGSDVYDFPYQSRIKMRLVVSNILYADKIASTSHSMAEQVKRLKRLENCRINVTPFGVDLNKFSPRETIKSNSDICIGNIKSLAPKYGIDDLIKSIRILIDNLINKKLKDISEKIKVNIYGDGDQKNELIDLIKDLNLESVVYLKGVIPNNKVPKALAELDIFCVSSVLDSESFGVAAVEAMSMELPVVATNVSGFKEVVDDNVTGIIVERKNPLALANALERLVLDEELRIKMGTQGRNRVMELYDWDKNVDTMVSVYEKCLLK</sequence>
<keyword evidence="3" id="KW-0808">Transferase</keyword>
<dbReference type="Gene3D" id="3.40.50.2000">
    <property type="entry name" value="Glycogen Phosphorylase B"/>
    <property type="match status" value="2"/>
</dbReference>
<dbReference type="PANTHER" id="PTHR12526">
    <property type="entry name" value="GLYCOSYLTRANSFERASE"/>
    <property type="match status" value="1"/>
</dbReference>